<dbReference type="InterPro" id="IPR029033">
    <property type="entry name" value="His_PPase_superfam"/>
</dbReference>
<dbReference type="Proteomes" id="UP000226079">
    <property type="component" value="Unassembled WGS sequence"/>
</dbReference>
<accession>A0A2A9CNV7</accession>
<reference evidence="3 4" key="1">
    <citation type="submission" date="2017-10" db="EMBL/GenBank/DDBJ databases">
        <title>Sequencing the genomes of 1000 actinobacteria strains.</title>
        <authorList>
            <person name="Klenk H.-P."/>
        </authorList>
    </citation>
    <scope>NUCLEOTIDE SEQUENCE [LARGE SCALE GENOMIC DNA]</scope>
    <source>
        <strain evidence="3 4">DSM 15597</strain>
    </source>
</reference>
<dbReference type="PANTHER" id="PTHR48100">
    <property type="entry name" value="BROAD-SPECIFICITY PHOSPHATASE YOR283W-RELATED"/>
    <property type="match status" value="1"/>
</dbReference>
<protein>
    <submittedName>
        <fullName evidence="3">Putative phosphoglycerate mutase</fullName>
    </submittedName>
</protein>
<dbReference type="SMART" id="SM00855">
    <property type="entry name" value="PGAM"/>
    <property type="match status" value="1"/>
</dbReference>
<dbReference type="InterPro" id="IPR050275">
    <property type="entry name" value="PGM_Phosphatase"/>
</dbReference>
<proteinExistence type="predicted"/>
<feature type="active site" description="Tele-phosphohistidine intermediate" evidence="1">
    <location>
        <position position="11"/>
    </location>
</feature>
<keyword evidence="4" id="KW-1185">Reference proteome</keyword>
<dbReference type="OrthoDB" id="4697614at2"/>
<feature type="binding site" evidence="2">
    <location>
        <position position="60"/>
    </location>
    <ligand>
        <name>substrate</name>
    </ligand>
</feature>
<dbReference type="Gene3D" id="3.40.50.1240">
    <property type="entry name" value="Phosphoglycerate mutase-like"/>
    <property type="match status" value="1"/>
</dbReference>
<dbReference type="SUPFAM" id="SSF53254">
    <property type="entry name" value="Phosphoglycerate mutase-like"/>
    <property type="match status" value="1"/>
</dbReference>
<dbReference type="CDD" id="cd07067">
    <property type="entry name" value="HP_PGM_like"/>
    <property type="match status" value="1"/>
</dbReference>
<evidence type="ECO:0000313" key="3">
    <source>
        <dbReference type="EMBL" id="PFG16104.1"/>
    </source>
</evidence>
<feature type="binding site" evidence="2">
    <location>
        <begin position="10"/>
        <end position="17"/>
    </location>
    <ligand>
        <name>substrate</name>
    </ligand>
</feature>
<dbReference type="RefSeq" id="WP_098459676.1">
    <property type="nucleotide sequence ID" value="NZ_PDJC01000001.1"/>
</dbReference>
<dbReference type="PANTHER" id="PTHR48100:SF62">
    <property type="entry name" value="GLUCOSYL-3-PHOSPHOGLYCERATE PHOSPHATASE"/>
    <property type="match status" value="1"/>
</dbReference>
<organism evidence="3 4">
    <name type="scientific">Propionicimonas paludicola</name>
    <dbReference type="NCBI Taxonomy" id="185243"/>
    <lineage>
        <taxon>Bacteria</taxon>
        <taxon>Bacillati</taxon>
        <taxon>Actinomycetota</taxon>
        <taxon>Actinomycetes</taxon>
        <taxon>Propionibacteriales</taxon>
        <taxon>Nocardioidaceae</taxon>
        <taxon>Propionicimonas</taxon>
    </lineage>
</organism>
<dbReference type="GO" id="GO:0016791">
    <property type="term" value="F:phosphatase activity"/>
    <property type="evidence" value="ECO:0007669"/>
    <property type="project" value="TreeGrafter"/>
</dbReference>
<dbReference type="GO" id="GO:0005737">
    <property type="term" value="C:cytoplasm"/>
    <property type="evidence" value="ECO:0007669"/>
    <property type="project" value="TreeGrafter"/>
</dbReference>
<gene>
    <name evidence="3" type="ORF">ATK74_0635</name>
</gene>
<name>A0A2A9CNV7_9ACTN</name>
<feature type="active site" description="Proton donor/acceptor" evidence="1">
    <location>
        <position position="84"/>
    </location>
</feature>
<evidence type="ECO:0000256" key="2">
    <source>
        <dbReference type="PIRSR" id="PIRSR613078-2"/>
    </source>
</evidence>
<sequence>MTAAKVVLLRHGITDWNHSGRFQGQADVPLNDRGLAQAAAAAQVLADTGITRIVSSDLTRAVTTAQALAAACGLPLVTDPRLQEINVGSWVGLDNQQVAELEPTFWDDLKAGRDFRRSPTGETATETGNRVAAAIREWAEACDDDETLAIVGHGLALRVATMHLMGLEYVHSRLFAGFGNCHWAVLKPGTDYWRLISFNNAAH</sequence>
<dbReference type="AlphaFoldDB" id="A0A2A9CNV7"/>
<dbReference type="Pfam" id="PF00300">
    <property type="entry name" value="His_Phos_1"/>
    <property type="match status" value="1"/>
</dbReference>
<evidence type="ECO:0000313" key="4">
    <source>
        <dbReference type="Proteomes" id="UP000226079"/>
    </source>
</evidence>
<evidence type="ECO:0000256" key="1">
    <source>
        <dbReference type="PIRSR" id="PIRSR613078-1"/>
    </source>
</evidence>
<dbReference type="InterPro" id="IPR013078">
    <property type="entry name" value="His_Pase_superF_clade-1"/>
</dbReference>
<dbReference type="EMBL" id="PDJC01000001">
    <property type="protein sequence ID" value="PFG16104.1"/>
    <property type="molecule type" value="Genomic_DNA"/>
</dbReference>
<comment type="caution">
    <text evidence="3">The sequence shown here is derived from an EMBL/GenBank/DDBJ whole genome shotgun (WGS) entry which is preliminary data.</text>
</comment>